<keyword evidence="13 16" id="KW-0326">Glycosidase</keyword>
<gene>
    <name evidence="20" type="primary">LOC106755544</name>
    <name evidence="16" type="synonym">NTH1</name>
</gene>
<dbReference type="Pfam" id="PF00730">
    <property type="entry name" value="HhH-GPD"/>
    <property type="match status" value="1"/>
</dbReference>
<dbReference type="KEGG" id="vra:106755544"/>
<comment type="catalytic activity">
    <reaction evidence="14 16">
        <text>2'-deoxyribonucleotide-(2'-deoxyribose 5'-phosphate)-2'-deoxyribonucleotide-DNA = a 3'-end 2'-deoxyribonucleotide-(2,3-dehydro-2,3-deoxyribose 5'-phosphate)-DNA + a 5'-end 5'-phospho-2'-deoxyribonucleoside-DNA + H(+)</text>
        <dbReference type="Rhea" id="RHEA:66592"/>
        <dbReference type="Rhea" id="RHEA-COMP:13180"/>
        <dbReference type="Rhea" id="RHEA-COMP:16897"/>
        <dbReference type="Rhea" id="RHEA-COMP:17067"/>
        <dbReference type="ChEBI" id="CHEBI:15378"/>
        <dbReference type="ChEBI" id="CHEBI:136412"/>
        <dbReference type="ChEBI" id="CHEBI:157695"/>
        <dbReference type="ChEBI" id="CHEBI:167181"/>
        <dbReference type="EC" id="4.2.99.18"/>
    </reaction>
</comment>
<dbReference type="GO" id="GO:0005634">
    <property type="term" value="C:nucleus"/>
    <property type="evidence" value="ECO:0007669"/>
    <property type="project" value="InterPro"/>
</dbReference>
<evidence type="ECO:0000256" key="8">
    <source>
        <dbReference type="ARBA" id="ARBA00022946"/>
    </source>
</evidence>
<dbReference type="GO" id="GO:0051539">
    <property type="term" value="F:4 iron, 4 sulfur cluster binding"/>
    <property type="evidence" value="ECO:0007669"/>
    <property type="project" value="UniProtKB-KW"/>
</dbReference>
<dbReference type="SMART" id="SM00525">
    <property type="entry name" value="FES"/>
    <property type="match status" value="1"/>
</dbReference>
<evidence type="ECO:0000256" key="14">
    <source>
        <dbReference type="ARBA" id="ARBA00044632"/>
    </source>
</evidence>
<evidence type="ECO:0000256" key="6">
    <source>
        <dbReference type="ARBA" id="ARBA00022763"/>
    </source>
</evidence>
<keyword evidence="6 16" id="KW-0227">DNA damage</keyword>
<dbReference type="OrthoDB" id="2099276at2759"/>
<dbReference type="GO" id="GO:0006289">
    <property type="term" value="P:nucleotide-excision repair"/>
    <property type="evidence" value="ECO:0007669"/>
    <property type="project" value="TreeGrafter"/>
</dbReference>
<comment type="similarity">
    <text evidence="3 16">Belongs to the Nth/MutY family.</text>
</comment>
<dbReference type="Gene3D" id="1.10.340.30">
    <property type="entry name" value="Hypothetical protein, domain 2"/>
    <property type="match status" value="1"/>
</dbReference>
<dbReference type="GO" id="GO:0046872">
    <property type="term" value="F:metal ion binding"/>
    <property type="evidence" value="ECO:0007669"/>
    <property type="project" value="UniProtKB-KW"/>
</dbReference>
<evidence type="ECO:0000313" key="19">
    <source>
        <dbReference type="Proteomes" id="UP000087766"/>
    </source>
</evidence>
<evidence type="ECO:0000313" key="20">
    <source>
        <dbReference type="RefSeq" id="XP_014493198.2"/>
    </source>
</evidence>
<dbReference type="RefSeq" id="XP_014493198.2">
    <property type="nucleotide sequence ID" value="XM_014637712.2"/>
</dbReference>
<proteinExistence type="inferred from homology"/>
<keyword evidence="10" id="KW-0411">Iron-sulfur</keyword>
<dbReference type="InterPro" id="IPR000445">
    <property type="entry name" value="HhH_motif"/>
</dbReference>
<comment type="function">
    <text evidence="15 16">Bifunctional DNA N-glycosylase with associated apurinic/apyrimidinic (AP) lyase function that catalyzes the first step in base excision repair (BER), the primary repair pathway for the repair of oxidative DNA damage. The DNA N-glycosylase activity releases the damaged DNA base from DNA by cleaving the N-glycosidic bond, leaving an AP site. The AP lyase activity cleaves the phosphodiester bond 3' to the AP site by a beta-elimination. Primarily recognizes and repairs oxidative base damage of pyrimidines.</text>
</comment>
<feature type="compositionally biased region" description="Low complexity" evidence="17">
    <location>
        <begin position="35"/>
        <end position="45"/>
    </location>
</feature>
<dbReference type="AlphaFoldDB" id="A0A1S3THE8"/>
<feature type="region of interest" description="Disordered" evidence="17">
    <location>
        <begin position="372"/>
        <end position="394"/>
    </location>
</feature>
<evidence type="ECO:0000256" key="1">
    <source>
        <dbReference type="ARBA" id="ARBA00001966"/>
    </source>
</evidence>
<comment type="cofactor">
    <cofactor evidence="1">
        <name>[4Fe-4S] cluster</name>
        <dbReference type="ChEBI" id="CHEBI:49883"/>
    </cofactor>
</comment>
<dbReference type="PANTHER" id="PTHR43286">
    <property type="entry name" value="ENDONUCLEASE III-LIKE PROTEIN 1"/>
    <property type="match status" value="1"/>
</dbReference>
<feature type="domain" description="HhH-GPD" evidence="18">
    <location>
        <begin position="195"/>
        <end position="351"/>
    </location>
</feature>
<evidence type="ECO:0000256" key="13">
    <source>
        <dbReference type="ARBA" id="ARBA00023295"/>
    </source>
</evidence>
<evidence type="ECO:0000256" key="16">
    <source>
        <dbReference type="HAMAP-Rule" id="MF_03183"/>
    </source>
</evidence>
<dbReference type="InterPro" id="IPR004035">
    <property type="entry name" value="Endouclease-III_FeS-bd_BS"/>
</dbReference>
<evidence type="ECO:0000256" key="12">
    <source>
        <dbReference type="ARBA" id="ARBA00023239"/>
    </source>
</evidence>
<dbReference type="GO" id="GO:0003677">
    <property type="term" value="F:DNA binding"/>
    <property type="evidence" value="ECO:0007669"/>
    <property type="project" value="UniProtKB-UniRule"/>
</dbReference>
<dbReference type="STRING" id="3916.A0A1S3THE8"/>
<dbReference type="Gene3D" id="1.10.1670.10">
    <property type="entry name" value="Helix-hairpin-Helix base-excision DNA repair enzymes (C-terminal)"/>
    <property type="match status" value="1"/>
</dbReference>
<sequence length="394" mass="43538">MSLVQQLSNLSMVVLVSSPLGVIMSKKTQTFCKGSSPNPNSSTSSLEASHSKVRVFVRKNKKPRSMAVKLEEEDHFPSTQDHKVPVTQKFGLPEIEEFAYCGATKLTRRGTSFHTFSSLFPVKSEIESDGASVTSEVGSTRPCGESPAHWEKVLEGIRKMRCSGDAPVDTMGCEKAGDTLPPKERRFAVLVSSLLSSQTKDHVTHGAIQRLLQNDLLTAQAINNVDEETVKKLIYPVGFYTRKATNLKKIANICLMKYNGDIPSSIDQLLLLPGIGPKMAHLVMNSGWNNVQGICVDTHVHRISNRLGWVSRLGTKQKTSTPEETRESLQRWLPKEEWVPINPLLVGFGQTICTPLRPRCGECSVRDLCPSAFKETSNSSPSSKPKKPRLNKKP</sequence>
<dbReference type="InterPro" id="IPR011257">
    <property type="entry name" value="DNA_glycosylase"/>
</dbReference>
<dbReference type="PROSITE" id="PS01155">
    <property type="entry name" value="ENDONUCLEASE_III_2"/>
    <property type="match status" value="1"/>
</dbReference>
<keyword evidence="5" id="KW-0479">Metal-binding</keyword>
<dbReference type="InterPro" id="IPR003651">
    <property type="entry name" value="Endonuclease3_FeS-loop_motif"/>
</dbReference>
<keyword evidence="11 16" id="KW-0234">DNA repair</keyword>
<keyword evidence="12 16" id="KW-0456">Lyase</keyword>
<evidence type="ECO:0000259" key="18">
    <source>
        <dbReference type="SMART" id="SM00478"/>
    </source>
</evidence>
<accession>A0A1S3THE8</accession>
<evidence type="ECO:0000256" key="10">
    <source>
        <dbReference type="ARBA" id="ARBA00023014"/>
    </source>
</evidence>
<evidence type="ECO:0000256" key="2">
    <source>
        <dbReference type="ARBA" id="ARBA00004595"/>
    </source>
</evidence>
<dbReference type="InterPro" id="IPR004036">
    <property type="entry name" value="Endonuclease-III-like_CS2"/>
</dbReference>
<evidence type="ECO:0000256" key="17">
    <source>
        <dbReference type="SAM" id="MobiDB-lite"/>
    </source>
</evidence>
<dbReference type="FunFam" id="1.10.340.30:FF:000005">
    <property type="entry name" value="Endonuclease III-like protein 1"/>
    <property type="match status" value="1"/>
</dbReference>
<protein>
    <recommendedName>
        <fullName evidence="16">Endonuclease III homolog</fullName>
        <ecNumber evidence="16">3.2.2.-</ecNumber>
        <ecNumber evidence="16">4.2.99.18</ecNumber>
    </recommendedName>
    <alternativeName>
        <fullName evidence="16">Bifunctional DNA N-glycosylase/DNA-(apurinic or apyrimidinic site) lyase</fullName>
        <shortName evidence="16">DNA glycosylase/AP lyase</shortName>
    </alternativeName>
</protein>
<dbReference type="InterPro" id="IPR030841">
    <property type="entry name" value="NTH1"/>
</dbReference>
<dbReference type="EC" id="4.2.99.18" evidence="16"/>
<dbReference type="EC" id="3.2.2.-" evidence="16"/>
<evidence type="ECO:0000256" key="5">
    <source>
        <dbReference type="ARBA" id="ARBA00022723"/>
    </source>
</evidence>
<dbReference type="Pfam" id="PF00633">
    <property type="entry name" value="HHH"/>
    <property type="match status" value="1"/>
</dbReference>
<dbReference type="GO" id="GO:0140078">
    <property type="term" value="F:class I DNA-(apurinic or apyrimidinic site) endonuclease activity"/>
    <property type="evidence" value="ECO:0007669"/>
    <property type="project" value="UniProtKB-EC"/>
</dbReference>
<dbReference type="InterPro" id="IPR023170">
    <property type="entry name" value="HhH_base_excis_C"/>
</dbReference>
<dbReference type="GeneID" id="106755544"/>
<name>A0A1S3THE8_VIGRR</name>
<evidence type="ECO:0000256" key="7">
    <source>
        <dbReference type="ARBA" id="ARBA00022801"/>
    </source>
</evidence>
<dbReference type="HAMAP" id="MF_03183">
    <property type="entry name" value="Endonuclease_III_Nth"/>
    <property type="match status" value="1"/>
</dbReference>
<comment type="caution">
    <text evidence="16">Lacks conserved residue(s) required for the propagation of feature annotation.</text>
</comment>
<dbReference type="Pfam" id="PF10576">
    <property type="entry name" value="EndIII_4Fe-2S"/>
    <property type="match status" value="1"/>
</dbReference>
<reference evidence="19" key="1">
    <citation type="journal article" date="2014" name="Nat. Commun.">
        <title>Genome sequence of mungbean and insights into evolution within Vigna species.</title>
        <authorList>
            <person name="Kang Y.J."/>
            <person name="Kim S.K."/>
            <person name="Kim M.Y."/>
            <person name="Lestari P."/>
            <person name="Kim K.H."/>
            <person name="Ha B.K."/>
            <person name="Jun T.H."/>
            <person name="Hwang W.J."/>
            <person name="Lee T."/>
            <person name="Lee J."/>
            <person name="Shim S."/>
            <person name="Yoon M.Y."/>
            <person name="Jang Y.E."/>
            <person name="Han K.S."/>
            <person name="Taeprayoon P."/>
            <person name="Yoon N."/>
            <person name="Somta P."/>
            <person name="Tanya P."/>
            <person name="Kim K.S."/>
            <person name="Gwag J.G."/>
            <person name="Moon J.K."/>
            <person name="Lee Y.H."/>
            <person name="Park B.S."/>
            <person name="Bombarely A."/>
            <person name="Doyle J.J."/>
            <person name="Jackson S.A."/>
            <person name="Schafleitner R."/>
            <person name="Srinives P."/>
            <person name="Varshney R.K."/>
            <person name="Lee S.H."/>
        </authorList>
    </citation>
    <scope>NUCLEOTIDE SEQUENCE [LARGE SCALE GENOMIC DNA]</scope>
    <source>
        <strain evidence="19">cv. VC1973A</strain>
    </source>
</reference>
<dbReference type="GO" id="GO:0000703">
    <property type="term" value="F:oxidized pyrimidine nucleobase lesion DNA N-glycosylase activity"/>
    <property type="evidence" value="ECO:0007669"/>
    <property type="project" value="UniProtKB-UniRule"/>
</dbReference>
<dbReference type="PANTHER" id="PTHR43286:SF1">
    <property type="entry name" value="ENDONUCLEASE III-LIKE PROTEIN 1"/>
    <property type="match status" value="1"/>
</dbReference>
<evidence type="ECO:0000256" key="11">
    <source>
        <dbReference type="ARBA" id="ARBA00023204"/>
    </source>
</evidence>
<keyword evidence="7 16" id="KW-0378">Hydrolase</keyword>
<evidence type="ECO:0000256" key="3">
    <source>
        <dbReference type="ARBA" id="ARBA00008343"/>
    </source>
</evidence>
<feature type="compositionally biased region" description="Basic residues" evidence="17">
    <location>
        <begin position="384"/>
        <end position="394"/>
    </location>
</feature>
<dbReference type="PROSITE" id="PS00764">
    <property type="entry name" value="ENDONUCLEASE_III_1"/>
    <property type="match status" value="1"/>
</dbReference>
<evidence type="ECO:0000256" key="9">
    <source>
        <dbReference type="ARBA" id="ARBA00023004"/>
    </source>
</evidence>
<organism evidence="19 20">
    <name type="scientific">Vigna radiata var. radiata</name>
    <name type="common">Mung bean</name>
    <name type="synonym">Phaseolus aureus</name>
    <dbReference type="NCBI Taxonomy" id="3916"/>
    <lineage>
        <taxon>Eukaryota</taxon>
        <taxon>Viridiplantae</taxon>
        <taxon>Streptophyta</taxon>
        <taxon>Embryophyta</taxon>
        <taxon>Tracheophyta</taxon>
        <taxon>Spermatophyta</taxon>
        <taxon>Magnoliopsida</taxon>
        <taxon>eudicotyledons</taxon>
        <taxon>Gunneridae</taxon>
        <taxon>Pentapetalae</taxon>
        <taxon>rosids</taxon>
        <taxon>fabids</taxon>
        <taxon>Fabales</taxon>
        <taxon>Fabaceae</taxon>
        <taxon>Papilionoideae</taxon>
        <taxon>50 kb inversion clade</taxon>
        <taxon>NPAAA clade</taxon>
        <taxon>indigoferoid/millettioid clade</taxon>
        <taxon>Phaseoleae</taxon>
        <taxon>Vigna</taxon>
    </lineage>
</organism>
<evidence type="ECO:0000256" key="15">
    <source>
        <dbReference type="ARBA" id="ARBA00053205"/>
    </source>
</evidence>
<keyword evidence="9" id="KW-0408">Iron</keyword>
<dbReference type="CDD" id="cd00056">
    <property type="entry name" value="ENDO3c"/>
    <property type="match status" value="1"/>
</dbReference>
<comment type="subcellular location">
    <subcellularLocation>
        <location evidence="2">Plastid</location>
        <location evidence="2">Chloroplast stroma</location>
        <location evidence="2">Chloroplast nucleoid</location>
    </subcellularLocation>
</comment>
<dbReference type="FunFam" id="1.10.1670.10:FF:000003">
    <property type="entry name" value="Endonuclease III homolog"/>
    <property type="match status" value="1"/>
</dbReference>
<dbReference type="InterPro" id="IPR003265">
    <property type="entry name" value="HhH-GPD_domain"/>
</dbReference>
<dbReference type="GO" id="GO:0042644">
    <property type="term" value="C:chloroplast nucleoid"/>
    <property type="evidence" value="ECO:0007669"/>
    <property type="project" value="UniProtKB-SubCell"/>
</dbReference>
<keyword evidence="19" id="KW-1185">Reference proteome</keyword>
<keyword evidence="8" id="KW-0809">Transit peptide</keyword>
<feature type="region of interest" description="Disordered" evidence="17">
    <location>
        <begin position="30"/>
        <end position="49"/>
    </location>
</feature>
<dbReference type="SUPFAM" id="SSF48150">
    <property type="entry name" value="DNA-glycosylase"/>
    <property type="match status" value="1"/>
</dbReference>
<reference evidence="20" key="2">
    <citation type="submission" date="2025-08" db="UniProtKB">
        <authorList>
            <consortium name="RefSeq"/>
        </authorList>
    </citation>
    <scope>IDENTIFICATION</scope>
    <source>
        <tissue evidence="20">Leaf</tissue>
    </source>
</reference>
<dbReference type="Proteomes" id="UP000087766">
    <property type="component" value="Chromosome 2"/>
</dbReference>
<dbReference type="GO" id="GO:0006285">
    <property type="term" value="P:base-excision repair, AP site formation"/>
    <property type="evidence" value="ECO:0007669"/>
    <property type="project" value="UniProtKB-UniRule"/>
</dbReference>
<evidence type="ECO:0000256" key="4">
    <source>
        <dbReference type="ARBA" id="ARBA00022485"/>
    </source>
</evidence>
<dbReference type="SMART" id="SM00478">
    <property type="entry name" value="ENDO3c"/>
    <property type="match status" value="1"/>
</dbReference>
<keyword evidence="4" id="KW-0004">4Fe-4S</keyword>